<evidence type="ECO:0000313" key="4">
    <source>
        <dbReference type="Proteomes" id="UP000017836"/>
    </source>
</evidence>
<name>W1PEH1_AMBTC</name>
<reference evidence="4" key="1">
    <citation type="journal article" date="2013" name="Science">
        <title>The Amborella genome and the evolution of flowering plants.</title>
        <authorList>
            <consortium name="Amborella Genome Project"/>
        </authorList>
    </citation>
    <scope>NUCLEOTIDE SEQUENCE [LARGE SCALE GENOMIC DNA]</scope>
</reference>
<feature type="signal peptide" evidence="2">
    <location>
        <begin position="1"/>
        <end position="23"/>
    </location>
</feature>
<dbReference type="PANTHER" id="PTHR35718:SF1">
    <property type="entry name" value="EXPRESSED PROTEIN"/>
    <property type="match status" value="1"/>
</dbReference>
<protein>
    <recommendedName>
        <fullName evidence="5">Transmembrane protein</fullName>
    </recommendedName>
</protein>
<keyword evidence="2" id="KW-0732">Signal</keyword>
<dbReference type="OMA" id="KANYVQS"/>
<dbReference type="Proteomes" id="UP000017836">
    <property type="component" value="Unassembled WGS sequence"/>
</dbReference>
<keyword evidence="4" id="KW-1185">Reference proteome</keyword>
<gene>
    <name evidence="3" type="ORF">AMTR_s00148p00017840</name>
</gene>
<keyword evidence="1" id="KW-1133">Transmembrane helix</keyword>
<dbReference type="Gramene" id="ERN08347">
    <property type="protein sequence ID" value="ERN08347"/>
    <property type="gene ID" value="AMTR_s00148p00017840"/>
</dbReference>
<dbReference type="HOGENOM" id="CLU_131211_0_0_1"/>
<organism evidence="3 4">
    <name type="scientific">Amborella trichopoda</name>
    <dbReference type="NCBI Taxonomy" id="13333"/>
    <lineage>
        <taxon>Eukaryota</taxon>
        <taxon>Viridiplantae</taxon>
        <taxon>Streptophyta</taxon>
        <taxon>Embryophyta</taxon>
        <taxon>Tracheophyta</taxon>
        <taxon>Spermatophyta</taxon>
        <taxon>Magnoliopsida</taxon>
        <taxon>Amborellales</taxon>
        <taxon>Amborellaceae</taxon>
        <taxon>Amborella</taxon>
    </lineage>
</organism>
<keyword evidence="1" id="KW-0472">Membrane</keyword>
<evidence type="ECO:0000256" key="2">
    <source>
        <dbReference type="SAM" id="SignalP"/>
    </source>
</evidence>
<dbReference type="PANTHER" id="PTHR35718">
    <property type="entry name" value="EXPRESSED PROTEIN"/>
    <property type="match status" value="1"/>
</dbReference>
<dbReference type="STRING" id="13333.W1PEH1"/>
<dbReference type="AlphaFoldDB" id="W1PEH1"/>
<evidence type="ECO:0000313" key="3">
    <source>
        <dbReference type="EMBL" id="ERN08347.1"/>
    </source>
</evidence>
<evidence type="ECO:0008006" key="5">
    <source>
        <dbReference type="Google" id="ProtNLM"/>
    </source>
</evidence>
<feature type="chain" id="PRO_5004807979" description="Transmembrane protein" evidence="2">
    <location>
        <begin position="24"/>
        <end position="134"/>
    </location>
</feature>
<dbReference type="EMBL" id="KI393463">
    <property type="protein sequence ID" value="ERN08347.1"/>
    <property type="molecule type" value="Genomic_DNA"/>
</dbReference>
<evidence type="ECO:0000256" key="1">
    <source>
        <dbReference type="SAM" id="Phobius"/>
    </source>
</evidence>
<proteinExistence type="predicted"/>
<sequence length="134" mass="14535">MDSLFTKFSIFFFLFSLLPLAISQDDPMPERSHGLANERPMQLSPQAVGFFNPEKRATPIQSASPPHYLPSKPRATAIEADGRVQTRHGIGAAGVAGIVFSFVFAVLLAIGAYYVVVTRRANTSRAITVTPDLA</sequence>
<feature type="transmembrane region" description="Helical" evidence="1">
    <location>
        <begin position="90"/>
        <end position="116"/>
    </location>
</feature>
<keyword evidence="1" id="KW-0812">Transmembrane</keyword>
<accession>W1PEH1</accession>